<keyword evidence="2" id="KW-1185">Reference proteome</keyword>
<dbReference type="Proteomes" id="UP000805193">
    <property type="component" value="Unassembled WGS sequence"/>
</dbReference>
<comment type="caution">
    <text evidence="1">The sequence shown here is derived from an EMBL/GenBank/DDBJ whole genome shotgun (WGS) entry which is preliminary data.</text>
</comment>
<organism evidence="1 2">
    <name type="scientific">Ixodes persulcatus</name>
    <name type="common">Taiga tick</name>
    <dbReference type="NCBI Taxonomy" id="34615"/>
    <lineage>
        <taxon>Eukaryota</taxon>
        <taxon>Metazoa</taxon>
        <taxon>Ecdysozoa</taxon>
        <taxon>Arthropoda</taxon>
        <taxon>Chelicerata</taxon>
        <taxon>Arachnida</taxon>
        <taxon>Acari</taxon>
        <taxon>Parasitiformes</taxon>
        <taxon>Ixodida</taxon>
        <taxon>Ixodoidea</taxon>
        <taxon>Ixodidae</taxon>
        <taxon>Ixodinae</taxon>
        <taxon>Ixodes</taxon>
    </lineage>
</organism>
<proteinExistence type="predicted"/>
<dbReference type="EMBL" id="JABSTQ010002985">
    <property type="protein sequence ID" value="KAG0443727.1"/>
    <property type="molecule type" value="Genomic_DNA"/>
</dbReference>
<sequence length="447" mass="49980">MIVLKSTPTPKGVASGLCTSTECHELAVALEASRSQLADPCDDFYEFVCGNYTNPNGSVFQQVEEAILRSVSEKLGKAGEHRSRQQDVIGYTLEKLHRSCMRVSTSDNSGAIKLFMDSLQLGLHENVTLCTLRSAFSLSFEYKLETQFSVELLDVRPESNQSFYAVGFNPRYTKMLSKRKEQGIFEKVALMDTSIEAYGSISSDAKRDLILRILDVEHTVEVLFTRYSNLKPSNTVMVPINLEDLNKQYSGSPSLIQFIRELLRKIGYKGLTFITAWDVLRSLAPMASSKAASLIIENDRPSRCLSHVLESLEMPVGVWHVANAMPSVTLESAFEMARRIHESLKSLAVHTMFAGGGSNNNARENFFKSLNQAPFLSGNANISRKLEEFYRTFPEVSGKFLGDWLQSSRHTASLKARKAWHNLDFMNSADAFFINSNLGDKSPFEAD</sequence>
<name>A0AC60QVQ4_IXOPE</name>
<accession>A0AC60QVQ4</accession>
<evidence type="ECO:0000313" key="2">
    <source>
        <dbReference type="Proteomes" id="UP000805193"/>
    </source>
</evidence>
<gene>
    <name evidence="1" type="ORF">HPB47_014596</name>
</gene>
<evidence type="ECO:0000313" key="1">
    <source>
        <dbReference type="EMBL" id="KAG0443727.1"/>
    </source>
</evidence>
<reference evidence="1 2" key="1">
    <citation type="journal article" date="2020" name="Cell">
        <title>Large-Scale Comparative Analyses of Tick Genomes Elucidate Their Genetic Diversity and Vector Capacities.</title>
        <authorList>
            <consortium name="Tick Genome and Microbiome Consortium (TIGMIC)"/>
            <person name="Jia N."/>
            <person name="Wang J."/>
            <person name="Shi W."/>
            <person name="Du L."/>
            <person name="Sun Y."/>
            <person name="Zhan W."/>
            <person name="Jiang J.F."/>
            <person name="Wang Q."/>
            <person name="Zhang B."/>
            <person name="Ji P."/>
            <person name="Bell-Sakyi L."/>
            <person name="Cui X.M."/>
            <person name="Yuan T.T."/>
            <person name="Jiang B.G."/>
            <person name="Yang W.F."/>
            <person name="Lam T.T."/>
            <person name="Chang Q.C."/>
            <person name="Ding S.J."/>
            <person name="Wang X.J."/>
            <person name="Zhu J.G."/>
            <person name="Ruan X.D."/>
            <person name="Zhao L."/>
            <person name="Wei J.T."/>
            <person name="Ye R.Z."/>
            <person name="Que T.C."/>
            <person name="Du C.H."/>
            <person name="Zhou Y.H."/>
            <person name="Cheng J.X."/>
            <person name="Dai P.F."/>
            <person name="Guo W.B."/>
            <person name="Han X.H."/>
            <person name="Huang E.J."/>
            <person name="Li L.F."/>
            <person name="Wei W."/>
            <person name="Gao Y.C."/>
            <person name="Liu J.Z."/>
            <person name="Shao H.Z."/>
            <person name="Wang X."/>
            <person name="Wang C.C."/>
            <person name="Yang T.C."/>
            <person name="Huo Q.B."/>
            <person name="Li W."/>
            <person name="Chen H.Y."/>
            <person name="Chen S.E."/>
            <person name="Zhou L.G."/>
            <person name="Ni X.B."/>
            <person name="Tian J.H."/>
            <person name="Sheng Y."/>
            <person name="Liu T."/>
            <person name="Pan Y.S."/>
            <person name="Xia L.Y."/>
            <person name="Li J."/>
            <person name="Zhao F."/>
            <person name="Cao W.C."/>
        </authorList>
    </citation>
    <scope>NUCLEOTIDE SEQUENCE [LARGE SCALE GENOMIC DNA]</scope>
    <source>
        <strain evidence="1">Iper-2018</strain>
    </source>
</reference>
<protein>
    <submittedName>
        <fullName evidence="1">Uncharacterized protein</fullName>
    </submittedName>
</protein>